<reference evidence="2" key="1">
    <citation type="submission" date="2022-12" db="EMBL/GenBank/DDBJ databases">
        <title>Paraconexibacter alkalitolerans sp. nov. and Baekduia alba sp. nov., isolated from soil and emended description of the genera Paraconexibacter (Chun et al., 2020) and Baekduia (An et al., 2020).</title>
        <authorList>
            <person name="Vieira S."/>
            <person name="Huber K.J."/>
            <person name="Geppert A."/>
            <person name="Wolf J."/>
            <person name="Neumann-Schaal M."/>
            <person name="Muesken M."/>
            <person name="Overmann J."/>
        </authorList>
    </citation>
    <scope>NUCLEOTIDE SEQUENCE</scope>
    <source>
        <strain evidence="2">AEG42_29</strain>
    </source>
</reference>
<protein>
    <submittedName>
        <fullName evidence="2">Uncharacterized protein</fullName>
    </submittedName>
</protein>
<name>A0AAU7B1R3_9ACTN</name>
<evidence type="ECO:0000313" key="2">
    <source>
        <dbReference type="EMBL" id="XAY07945.1"/>
    </source>
</evidence>
<feature type="chain" id="PRO_5043504209" evidence="1">
    <location>
        <begin position="27"/>
        <end position="417"/>
    </location>
</feature>
<gene>
    <name evidence="2" type="ORF">DSM112329_04839</name>
</gene>
<keyword evidence="1" id="KW-0732">Signal</keyword>
<feature type="signal peptide" evidence="1">
    <location>
        <begin position="1"/>
        <end position="26"/>
    </location>
</feature>
<sequence>MIPARAARALLPVAALAALAAGPATAVAAKKPVPPRQPAQKAQVRLAPLAVSALSFIGSNLASGVISKVGGDAFGAVLSQVGFADPAAQQLAELKAVGVKLDRIEASVDKLHDEVLRTSVSLHNARLNAVRHSASELVGRVMHAVDLLQDLANGKYTDPTLRAEKRQELLNLIETKLKDEQNFLNHVIYSPQGNDDIVHMAYRAERVGNRFFTSDDGRAAGRIFDYYQTANSLLLMLRVEYEYSSVKADSTDGYKAEKRAAVKSLIDKQYTARAPGYAKLPFLLGGDYEIVDTKTGIVWEAPRPGIYLSDQIQDFLNVGHHIPSLAETRKLVSGRTTGQTPTAYLRAQGWTLPTHCDRDNQDYRQNSYPATETVYWTTDRSGTRRYAWAMHDDGAGLLARACVMFVRQPRADHRYYY</sequence>
<proteinExistence type="predicted"/>
<dbReference type="RefSeq" id="WP_354699132.1">
    <property type="nucleotide sequence ID" value="NZ_CP114014.1"/>
</dbReference>
<dbReference type="EMBL" id="CP114014">
    <property type="protein sequence ID" value="XAY07945.1"/>
    <property type="molecule type" value="Genomic_DNA"/>
</dbReference>
<accession>A0AAU7B1R3</accession>
<evidence type="ECO:0000256" key="1">
    <source>
        <dbReference type="SAM" id="SignalP"/>
    </source>
</evidence>
<organism evidence="2">
    <name type="scientific">Paraconexibacter sp. AEG42_29</name>
    <dbReference type="NCBI Taxonomy" id="2997339"/>
    <lineage>
        <taxon>Bacteria</taxon>
        <taxon>Bacillati</taxon>
        <taxon>Actinomycetota</taxon>
        <taxon>Thermoleophilia</taxon>
        <taxon>Solirubrobacterales</taxon>
        <taxon>Paraconexibacteraceae</taxon>
        <taxon>Paraconexibacter</taxon>
    </lineage>
</organism>
<dbReference type="AlphaFoldDB" id="A0AAU7B1R3"/>
<dbReference type="KEGG" id="parq:DSM112329_04839"/>